<protein>
    <recommendedName>
        <fullName evidence="2">Pyridoxal phosphate homeostasis protein</fullName>
        <shortName evidence="2">PLP homeostasis protein</shortName>
    </recommendedName>
</protein>
<feature type="domain" description="Alanine racemase N-terminal" evidence="4">
    <location>
        <begin position="9"/>
        <end position="224"/>
    </location>
</feature>
<comment type="caution">
    <text evidence="5">The sequence shown here is derived from an EMBL/GenBank/DDBJ whole genome shotgun (WGS) entry which is preliminary data.</text>
</comment>
<comment type="similarity">
    <text evidence="2 3">Belongs to the pyridoxal phosphate-binding protein YggS/PROSC family.</text>
</comment>
<reference evidence="6" key="1">
    <citation type="journal article" date="2019" name="Int. J. Syst. Evol. Microbiol.">
        <title>The Global Catalogue of Microorganisms (GCM) 10K type strain sequencing project: providing services to taxonomists for standard genome sequencing and annotation.</title>
        <authorList>
            <consortium name="The Broad Institute Genomics Platform"/>
            <consortium name="The Broad Institute Genome Sequencing Center for Infectious Disease"/>
            <person name="Wu L."/>
            <person name="Ma J."/>
        </authorList>
    </citation>
    <scope>NUCLEOTIDE SEQUENCE [LARGE SCALE GENOMIC DNA]</scope>
    <source>
        <strain evidence="6">CGMCC 1.16306</strain>
    </source>
</reference>
<dbReference type="InterPro" id="IPR011078">
    <property type="entry name" value="PyrdxlP_homeostasis"/>
</dbReference>
<dbReference type="CDD" id="cd00635">
    <property type="entry name" value="PLPDE_III_YBL036c_like"/>
    <property type="match status" value="1"/>
</dbReference>
<dbReference type="Pfam" id="PF01168">
    <property type="entry name" value="Ala_racemase_N"/>
    <property type="match status" value="1"/>
</dbReference>
<sequence>MSVLENRLAIQENIEQACNRAGRDPKDVEIIAVTKYVSPLRAQEAVGSGLTHLGENRLEGLLDKKKQVHGDHLRWHFIGSLQSRKVKDVIPHIDFLHSLDRMSLADEIEKRAEKRVKCFIQLNLSGETTKHGMDETALMPFIKSLERYTKIEVVGLMTMAPFTEDTEKLRGVFRRLKELQLRVEELNLPYAPCHDLSMGMSNDYPLAVEEGATFVRIGTALVGKEG</sequence>
<evidence type="ECO:0000256" key="1">
    <source>
        <dbReference type="ARBA" id="ARBA00022898"/>
    </source>
</evidence>
<keyword evidence="6" id="KW-1185">Reference proteome</keyword>
<evidence type="ECO:0000256" key="3">
    <source>
        <dbReference type="RuleBase" id="RU004514"/>
    </source>
</evidence>
<proteinExistence type="inferred from homology"/>
<dbReference type="HAMAP" id="MF_02087">
    <property type="entry name" value="PLP_homeostasis"/>
    <property type="match status" value="1"/>
</dbReference>
<evidence type="ECO:0000256" key="2">
    <source>
        <dbReference type="HAMAP-Rule" id="MF_02087"/>
    </source>
</evidence>
<organism evidence="5 6">
    <name type="scientific">Camelliibacillus cellulosilyticus</name>
    <dbReference type="NCBI Taxonomy" id="2174486"/>
    <lineage>
        <taxon>Bacteria</taxon>
        <taxon>Bacillati</taxon>
        <taxon>Bacillota</taxon>
        <taxon>Bacilli</taxon>
        <taxon>Bacillales</taxon>
        <taxon>Sporolactobacillaceae</taxon>
        <taxon>Camelliibacillus</taxon>
    </lineage>
</organism>
<dbReference type="Proteomes" id="UP001596022">
    <property type="component" value="Unassembled WGS sequence"/>
</dbReference>
<dbReference type="PROSITE" id="PS01211">
    <property type="entry name" value="UPF0001"/>
    <property type="match status" value="1"/>
</dbReference>
<dbReference type="EMBL" id="JBHSFW010000001">
    <property type="protein sequence ID" value="MFC4617268.1"/>
    <property type="molecule type" value="Genomic_DNA"/>
</dbReference>
<evidence type="ECO:0000313" key="5">
    <source>
        <dbReference type="EMBL" id="MFC4617268.1"/>
    </source>
</evidence>
<name>A0ABV9GJI5_9BACL</name>
<dbReference type="SUPFAM" id="SSF51419">
    <property type="entry name" value="PLP-binding barrel"/>
    <property type="match status" value="1"/>
</dbReference>
<gene>
    <name evidence="5" type="ORF">ACFO4N_00835</name>
</gene>
<dbReference type="Gene3D" id="3.20.20.10">
    <property type="entry name" value="Alanine racemase"/>
    <property type="match status" value="1"/>
</dbReference>
<dbReference type="PANTHER" id="PTHR10146:SF14">
    <property type="entry name" value="PYRIDOXAL PHOSPHATE HOMEOSTASIS PROTEIN"/>
    <property type="match status" value="1"/>
</dbReference>
<dbReference type="PANTHER" id="PTHR10146">
    <property type="entry name" value="PROLINE SYNTHETASE CO-TRANSCRIBED BACTERIAL HOMOLOG PROTEIN"/>
    <property type="match status" value="1"/>
</dbReference>
<comment type="function">
    <text evidence="2">Pyridoxal 5'-phosphate (PLP)-binding protein, which is involved in PLP homeostasis.</text>
</comment>
<feature type="modified residue" description="N6-(pyridoxal phosphate)lysine" evidence="2">
    <location>
        <position position="35"/>
    </location>
</feature>
<accession>A0ABV9GJI5</accession>
<dbReference type="InterPro" id="IPR029066">
    <property type="entry name" value="PLP-binding_barrel"/>
</dbReference>
<keyword evidence="1 2" id="KW-0663">Pyridoxal phosphate</keyword>
<dbReference type="PIRSF" id="PIRSF004848">
    <property type="entry name" value="YBL036c_PLPDEIII"/>
    <property type="match status" value="1"/>
</dbReference>
<dbReference type="NCBIfam" id="TIGR00044">
    <property type="entry name" value="YggS family pyridoxal phosphate-dependent enzyme"/>
    <property type="match status" value="1"/>
</dbReference>
<dbReference type="RefSeq" id="WP_376844323.1">
    <property type="nucleotide sequence ID" value="NZ_JBHSFW010000001.1"/>
</dbReference>
<dbReference type="InterPro" id="IPR001608">
    <property type="entry name" value="Ala_racemase_N"/>
</dbReference>
<evidence type="ECO:0000259" key="4">
    <source>
        <dbReference type="Pfam" id="PF01168"/>
    </source>
</evidence>
<evidence type="ECO:0000313" key="6">
    <source>
        <dbReference type="Proteomes" id="UP001596022"/>
    </source>
</evidence>